<dbReference type="EMBL" id="LAQL01000051">
    <property type="protein sequence ID" value="KLN58849.1"/>
    <property type="molecule type" value="Genomic_DNA"/>
</dbReference>
<sequence length="308" mass="34242">KTDSRDTHLLISTGNGYIESLVSNSWGMTRTHWDASRRNLFVLDYNGDGLPDILLQGKTDSRDTHLLTSTGNGYIESLVSNSWGMTRTHWDASRRNLFVLDYNGDGLPDILLQGKTDSRDTHLLTSTGNGYIESLVSNSWGMTRTHWDASRRNLFVLDYNGDGLPDILLQGKTDSRDTHLLTNTGNGYIESLVSNSWGMTRTHWDASRRNLFVLDNTGNGLSDILFQGVKDNRDTHLLTASDAQGRYISVITTPRGHQTSISYTPLTDKLVYSKGSDAVYPEQDYVSSLSVVQSVERGDGIGGTRKIE</sequence>
<dbReference type="PATRIC" id="fig|1489064.4.peg.3053"/>
<evidence type="ECO:0000313" key="3">
    <source>
        <dbReference type="Proteomes" id="UP000035444"/>
    </source>
</evidence>
<accession>A0A0H2M8M0</accession>
<dbReference type="InterPro" id="IPR013517">
    <property type="entry name" value="FG-GAP"/>
</dbReference>
<protein>
    <recommendedName>
        <fullName evidence="4">Insecticide toxin TcdB middle/N-terminal domain-containing protein</fullName>
    </recommendedName>
</protein>
<keyword evidence="1" id="KW-0732">Signal</keyword>
<name>A0A0H2M8M0_9PROT</name>
<evidence type="ECO:0008006" key="4">
    <source>
        <dbReference type="Google" id="ProtNLM"/>
    </source>
</evidence>
<dbReference type="Pfam" id="PF13517">
    <property type="entry name" value="FG-GAP_3"/>
    <property type="match status" value="1"/>
</dbReference>
<organism evidence="2 3">
    <name type="scientific">Kiloniella spongiae</name>
    <dbReference type="NCBI Taxonomy" id="1489064"/>
    <lineage>
        <taxon>Bacteria</taxon>
        <taxon>Pseudomonadati</taxon>
        <taxon>Pseudomonadota</taxon>
        <taxon>Alphaproteobacteria</taxon>
        <taxon>Rhodospirillales</taxon>
        <taxon>Kiloniellaceae</taxon>
        <taxon>Kiloniella</taxon>
    </lineage>
</organism>
<evidence type="ECO:0000313" key="2">
    <source>
        <dbReference type="EMBL" id="KLN58849.1"/>
    </source>
</evidence>
<dbReference type="AlphaFoldDB" id="A0A0H2M8M0"/>
<dbReference type="STRING" id="1489064.WH96_20835"/>
<feature type="non-terminal residue" evidence="2">
    <location>
        <position position="308"/>
    </location>
</feature>
<dbReference type="Gene3D" id="2.40.128.340">
    <property type="match status" value="1"/>
</dbReference>
<comment type="caution">
    <text evidence="2">The sequence shown here is derived from an EMBL/GenBank/DDBJ whole genome shotgun (WGS) entry which is preliminary data.</text>
</comment>
<feature type="non-terminal residue" evidence="2">
    <location>
        <position position="1"/>
    </location>
</feature>
<proteinExistence type="predicted"/>
<dbReference type="InterPro" id="IPR028994">
    <property type="entry name" value="Integrin_alpha_N"/>
</dbReference>
<dbReference type="Proteomes" id="UP000035444">
    <property type="component" value="Unassembled WGS sequence"/>
</dbReference>
<gene>
    <name evidence="2" type="ORF">WH96_20835</name>
</gene>
<evidence type="ECO:0000256" key="1">
    <source>
        <dbReference type="ARBA" id="ARBA00022729"/>
    </source>
</evidence>
<reference evidence="2 3" key="1">
    <citation type="submission" date="2015-03" db="EMBL/GenBank/DDBJ databases">
        <title>Genome Sequence of Kiloniella spongiae MEBiC09566, isolated from a marine sponge.</title>
        <authorList>
            <person name="Shao Z."/>
            <person name="Wang L."/>
            <person name="Li X."/>
        </authorList>
    </citation>
    <scope>NUCLEOTIDE SEQUENCE [LARGE SCALE GENOMIC DNA]</scope>
    <source>
        <strain evidence="2 3">MEBiC09566</strain>
    </source>
</reference>
<dbReference type="SUPFAM" id="SSF69318">
    <property type="entry name" value="Integrin alpha N-terminal domain"/>
    <property type="match status" value="1"/>
</dbReference>
<keyword evidence="3" id="KW-1185">Reference proteome</keyword>